<dbReference type="GO" id="GO:0006364">
    <property type="term" value="P:rRNA processing"/>
    <property type="evidence" value="ECO:0007669"/>
    <property type="project" value="UniProtKB-ARBA"/>
</dbReference>
<proteinExistence type="inferred from homology"/>
<dbReference type="NCBIfam" id="TIGR00093">
    <property type="entry name" value="pseudouridine synthase"/>
    <property type="match status" value="1"/>
</dbReference>
<dbReference type="InterPro" id="IPR020103">
    <property type="entry name" value="PsdUridine_synth_cat_dom_sf"/>
</dbReference>
<evidence type="ECO:0000256" key="2">
    <source>
        <dbReference type="ARBA" id="ARBA00023235"/>
    </source>
</evidence>
<dbReference type="Gene3D" id="3.30.70.1560">
    <property type="entry name" value="Alpha-L RNA-binding motif"/>
    <property type="match status" value="1"/>
</dbReference>
<keyword evidence="7" id="KW-1185">Reference proteome</keyword>
<evidence type="ECO:0000313" key="6">
    <source>
        <dbReference type="EMBL" id="SEI71868.1"/>
    </source>
</evidence>
<feature type="region of interest" description="Disordered" evidence="4">
    <location>
        <begin position="190"/>
        <end position="209"/>
    </location>
</feature>
<dbReference type="EMBL" id="FNYH01000008">
    <property type="protein sequence ID" value="SEI71868.1"/>
    <property type="molecule type" value="Genomic_DNA"/>
</dbReference>
<dbReference type="EC" id="5.4.99.-" evidence="3"/>
<protein>
    <recommendedName>
        <fullName evidence="3">Pseudouridine synthase</fullName>
        <ecNumber evidence="3">5.4.99.-</ecNumber>
    </recommendedName>
</protein>
<dbReference type="GO" id="GO:0003723">
    <property type="term" value="F:RNA binding"/>
    <property type="evidence" value="ECO:0007669"/>
    <property type="project" value="InterPro"/>
</dbReference>
<sequence length="209" mass="23715">MSTLYLFYKPYQVLSQFSDDKGRTTLADYIKVPNIYPAGRLDYDSEGLLLLTDEGALQARITEPKYKLPKTYWVQVEGQITDEALEKLRKGVELNDGMTRPAKAAHFQAPAWLPERPEAVQPRPGLGTSWIELTLLEGRNRQVRRMTATVGFPTLRLVRYAIGTWTLDFIKVGRYRTTEVHMPVATASVVRKPSTKNPTAKTQTRKKSS</sequence>
<organism evidence="6 7">
    <name type="scientific">Allopseudospirillum japonicum</name>
    <dbReference type="NCBI Taxonomy" id="64971"/>
    <lineage>
        <taxon>Bacteria</taxon>
        <taxon>Pseudomonadati</taxon>
        <taxon>Pseudomonadota</taxon>
        <taxon>Gammaproteobacteria</taxon>
        <taxon>Oceanospirillales</taxon>
        <taxon>Oceanospirillaceae</taxon>
        <taxon>Allopseudospirillum</taxon>
    </lineage>
</organism>
<reference evidence="7" key="1">
    <citation type="submission" date="2016-10" db="EMBL/GenBank/DDBJ databases">
        <authorList>
            <person name="Varghese N."/>
            <person name="Submissions S."/>
        </authorList>
    </citation>
    <scope>NUCLEOTIDE SEQUENCE [LARGE SCALE GENOMIC DNA]</scope>
    <source>
        <strain evidence="7">DSM 7165</strain>
    </source>
</reference>
<dbReference type="GO" id="GO:0140098">
    <property type="term" value="F:catalytic activity, acting on RNA"/>
    <property type="evidence" value="ECO:0007669"/>
    <property type="project" value="UniProtKB-ARBA"/>
</dbReference>
<dbReference type="InterPro" id="IPR042092">
    <property type="entry name" value="PsdUridine_s_RsuA/RluB/E/F_cat"/>
</dbReference>
<dbReference type="InterPro" id="IPR006145">
    <property type="entry name" value="PsdUridine_synth_RsuA/RluA"/>
</dbReference>
<evidence type="ECO:0000256" key="1">
    <source>
        <dbReference type="ARBA" id="ARBA00008348"/>
    </source>
</evidence>
<gene>
    <name evidence="6" type="ORF">SAMN05421831_10884</name>
</gene>
<evidence type="ECO:0000259" key="5">
    <source>
        <dbReference type="Pfam" id="PF00849"/>
    </source>
</evidence>
<evidence type="ECO:0000313" key="7">
    <source>
        <dbReference type="Proteomes" id="UP000242999"/>
    </source>
</evidence>
<dbReference type="InterPro" id="IPR050343">
    <property type="entry name" value="RsuA_PseudoU_synthase"/>
</dbReference>
<dbReference type="PROSITE" id="PS01149">
    <property type="entry name" value="PSI_RSU"/>
    <property type="match status" value="1"/>
</dbReference>
<dbReference type="STRING" id="64971.SAMN05421831_10884"/>
<dbReference type="OrthoDB" id="9807213at2"/>
<name>A0A1H6SV89_9GAMM</name>
<dbReference type="Gene3D" id="3.30.70.580">
    <property type="entry name" value="Pseudouridine synthase I, catalytic domain, N-terminal subdomain"/>
    <property type="match status" value="1"/>
</dbReference>
<dbReference type="InterPro" id="IPR018496">
    <property type="entry name" value="PsdUridine_synth_RsuA/RluB_CS"/>
</dbReference>
<dbReference type="PANTHER" id="PTHR47683">
    <property type="entry name" value="PSEUDOURIDINE SYNTHASE FAMILY PROTEIN-RELATED"/>
    <property type="match status" value="1"/>
</dbReference>
<dbReference type="SUPFAM" id="SSF55120">
    <property type="entry name" value="Pseudouridine synthase"/>
    <property type="match status" value="1"/>
</dbReference>
<comment type="similarity">
    <text evidence="1 3">Belongs to the pseudouridine synthase RsuA family.</text>
</comment>
<dbReference type="GO" id="GO:0009982">
    <property type="term" value="F:pseudouridine synthase activity"/>
    <property type="evidence" value="ECO:0007669"/>
    <property type="project" value="InterPro"/>
</dbReference>
<accession>A0A1H6SV89</accession>
<dbReference type="GO" id="GO:0001522">
    <property type="term" value="P:pseudouridine synthesis"/>
    <property type="evidence" value="ECO:0007669"/>
    <property type="project" value="InterPro"/>
</dbReference>
<dbReference type="InterPro" id="IPR000748">
    <property type="entry name" value="PsdUridine_synth_RsuA/RluB/E/F"/>
</dbReference>
<dbReference type="PANTHER" id="PTHR47683:SF2">
    <property type="entry name" value="RNA-BINDING S4 DOMAIN-CONTAINING PROTEIN"/>
    <property type="match status" value="1"/>
</dbReference>
<evidence type="ECO:0000256" key="3">
    <source>
        <dbReference type="RuleBase" id="RU003887"/>
    </source>
</evidence>
<feature type="domain" description="Pseudouridine synthase RsuA/RluA-like" evidence="5">
    <location>
        <begin position="4"/>
        <end position="148"/>
    </location>
</feature>
<evidence type="ECO:0000256" key="4">
    <source>
        <dbReference type="SAM" id="MobiDB-lite"/>
    </source>
</evidence>
<keyword evidence="2 3" id="KW-0413">Isomerase</keyword>
<dbReference type="InterPro" id="IPR020094">
    <property type="entry name" value="TruA/RsuA/RluB/E/F_N"/>
</dbReference>
<dbReference type="Pfam" id="PF00849">
    <property type="entry name" value="PseudoU_synth_2"/>
    <property type="match status" value="1"/>
</dbReference>
<dbReference type="Proteomes" id="UP000242999">
    <property type="component" value="Unassembled WGS sequence"/>
</dbReference>
<dbReference type="RefSeq" id="WP_093310245.1">
    <property type="nucleotide sequence ID" value="NZ_FNYH01000008.1"/>
</dbReference>
<dbReference type="AlphaFoldDB" id="A0A1H6SV89"/>